<gene>
    <name evidence="2" type="ORF">BAE44_0016935</name>
</gene>
<dbReference type="AlphaFoldDB" id="A0A1E5VA69"/>
<keyword evidence="3" id="KW-1185">Reference proteome</keyword>
<comment type="caution">
    <text evidence="2">The sequence shown here is derived from an EMBL/GenBank/DDBJ whole genome shotgun (WGS) entry which is preliminary data.</text>
</comment>
<feature type="region of interest" description="Disordered" evidence="1">
    <location>
        <begin position="34"/>
        <end position="91"/>
    </location>
</feature>
<dbReference type="Proteomes" id="UP000095767">
    <property type="component" value="Unassembled WGS sequence"/>
</dbReference>
<organism evidence="2 3">
    <name type="scientific">Dichanthelium oligosanthes</name>
    <dbReference type="NCBI Taxonomy" id="888268"/>
    <lineage>
        <taxon>Eukaryota</taxon>
        <taxon>Viridiplantae</taxon>
        <taxon>Streptophyta</taxon>
        <taxon>Embryophyta</taxon>
        <taxon>Tracheophyta</taxon>
        <taxon>Spermatophyta</taxon>
        <taxon>Magnoliopsida</taxon>
        <taxon>Liliopsida</taxon>
        <taxon>Poales</taxon>
        <taxon>Poaceae</taxon>
        <taxon>PACMAD clade</taxon>
        <taxon>Panicoideae</taxon>
        <taxon>Panicodae</taxon>
        <taxon>Paniceae</taxon>
        <taxon>Dichantheliinae</taxon>
        <taxon>Dichanthelium</taxon>
    </lineage>
</organism>
<sequence>MVALPPAHDAVFVDQTPAIGTGREVRIEMRVVRRRGGARRRGTEAEAGHGVARRRGGAQRAEGRREGGRRGKRGGARFEGGRGGISVFTQF</sequence>
<accession>A0A1E5VA69</accession>
<proteinExistence type="predicted"/>
<evidence type="ECO:0000313" key="3">
    <source>
        <dbReference type="Proteomes" id="UP000095767"/>
    </source>
</evidence>
<evidence type="ECO:0000313" key="2">
    <source>
        <dbReference type="EMBL" id="OEL22046.1"/>
    </source>
</evidence>
<protein>
    <submittedName>
        <fullName evidence="2">Uncharacterized protein</fullName>
    </submittedName>
</protein>
<reference evidence="2 3" key="1">
    <citation type="submission" date="2016-09" db="EMBL/GenBank/DDBJ databases">
        <title>The draft genome of Dichanthelium oligosanthes: A C3 panicoid grass species.</title>
        <authorList>
            <person name="Studer A.J."/>
            <person name="Schnable J.C."/>
            <person name="Brutnell T.P."/>
        </authorList>
    </citation>
    <scope>NUCLEOTIDE SEQUENCE [LARGE SCALE GENOMIC DNA]</scope>
    <source>
        <strain evidence="3">cv. Kellogg 1175</strain>
        <tissue evidence="2">Leaf</tissue>
    </source>
</reference>
<name>A0A1E5VA69_9POAL</name>
<dbReference type="EMBL" id="LWDX02046438">
    <property type="protein sequence ID" value="OEL22046.1"/>
    <property type="molecule type" value="Genomic_DNA"/>
</dbReference>
<evidence type="ECO:0000256" key="1">
    <source>
        <dbReference type="SAM" id="MobiDB-lite"/>
    </source>
</evidence>